<gene>
    <name evidence="3" type="ORF">FWK35_00021550</name>
</gene>
<dbReference type="PANTHER" id="PTHR47272">
    <property type="entry name" value="DDE_TNP_1_7 DOMAIN-CONTAINING PROTEIN"/>
    <property type="match status" value="1"/>
</dbReference>
<evidence type="ECO:0000256" key="1">
    <source>
        <dbReference type="SAM" id="MobiDB-lite"/>
    </source>
</evidence>
<dbReference type="EMBL" id="VUJU01005699">
    <property type="protein sequence ID" value="KAF0750504.1"/>
    <property type="molecule type" value="Genomic_DNA"/>
</dbReference>
<name>A0A6G0Y7K6_APHCR</name>
<evidence type="ECO:0000259" key="2">
    <source>
        <dbReference type="Pfam" id="PF13843"/>
    </source>
</evidence>
<dbReference type="InterPro" id="IPR029526">
    <property type="entry name" value="PGBD"/>
</dbReference>
<feature type="domain" description="PiggyBac transposable element-derived protein" evidence="2">
    <location>
        <begin position="349"/>
        <end position="446"/>
    </location>
</feature>
<evidence type="ECO:0000313" key="4">
    <source>
        <dbReference type="Proteomes" id="UP000478052"/>
    </source>
</evidence>
<comment type="caution">
    <text evidence="3">The sequence shown here is derived from an EMBL/GenBank/DDBJ whole genome shotgun (WGS) entry which is preliminary data.</text>
</comment>
<keyword evidence="4" id="KW-1185">Reference proteome</keyword>
<feature type="region of interest" description="Disordered" evidence="1">
    <location>
        <begin position="570"/>
        <end position="606"/>
    </location>
</feature>
<dbReference type="AlphaFoldDB" id="A0A6G0Y7K6"/>
<sequence>LEDAICKILKSTKMHKNMLFEILEYLETNNLKIISIGCNEHGHLLAKSIITFYLQCRMHFACTSVIHVQHLKILNQPHDFTCNKKEKQASGRMVALPIGLPRYYQTAVQIGIRNIYEWYHLIFSTSWSLLKMSSKLTNEQLLDMLDGMNSDLELSDEEDDDNVDDIDIANEILESVYDTDDGENDENIDEIDIVNETVERLYDIIDNEDDGDIFIHDKLLIQTPPTDEVSVPNNVSDTNTPPIIKQFSTFAKSSIKWLCKPMKQKNIVLRSLEQTEFPNTIPPPISYFMKYFPEEAFSKMAIFTNIYAEQKSTNKWVQTTSAEMKVFVGIHLMIGILNLPRVRMYWFFELRTHFHVINNEGIPQTNIDKFIKVRPLYIYMKHRFHQLPIERNISINEQMVPFKVKLAPKQYMRGKPHPWGIKLFLMCGSSGIVYDFIMFQGSSSELDPENLCCWTVTVNQFANPPLITDKCLSKMGRGTSYEVSGIAQGQRSEIGLIKWFDNKETFIKPRQWTLRLIAHAFDMASVNSWLEYKKDVRHYAILDRDTMDLLAFKERLATTLISLGRTKSFITPPRKRDRPSASPSLTPEPEAQIVRTKPRSVDSTPYEETIKDGFDAYF</sequence>
<feature type="non-terminal residue" evidence="3">
    <location>
        <position position="1"/>
    </location>
</feature>
<protein>
    <submittedName>
        <fullName evidence="3">PiggyBac transposable element-derived protein 3-like</fullName>
    </submittedName>
</protein>
<dbReference type="Proteomes" id="UP000478052">
    <property type="component" value="Unassembled WGS sequence"/>
</dbReference>
<dbReference type="PANTHER" id="PTHR47272:SF1">
    <property type="entry name" value="PIGGYBAC TRANSPOSABLE ELEMENT-DERIVED PROTEIN 3-LIKE"/>
    <property type="match status" value="1"/>
</dbReference>
<evidence type="ECO:0000313" key="3">
    <source>
        <dbReference type="EMBL" id="KAF0750504.1"/>
    </source>
</evidence>
<dbReference type="Pfam" id="PF13843">
    <property type="entry name" value="DDE_Tnp_1_7"/>
    <property type="match status" value="1"/>
</dbReference>
<accession>A0A6G0Y7K6</accession>
<organism evidence="3 4">
    <name type="scientific">Aphis craccivora</name>
    <name type="common">Cowpea aphid</name>
    <dbReference type="NCBI Taxonomy" id="307492"/>
    <lineage>
        <taxon>Eukaryota</taxon>
        <taxon>Metazoa</taxon>
        <taxon>Ecdysozoa</taxon>
        <taxon>Arthropoda</taxon>
        <taxon>Hexapoda</taxon>
        <taxon>Insecta</taxon>
        <taxon>Pterygota</taxon>
        <taxon>Neoptera</taxon>
        <taxon>Paraneoptera</taxon>
        <taxon>Hemiptera</taxon>
        <taxon>Sternorrhyncha</taxon>
        <taxon>Aphidomorpha</taxon>
        <taxon>Aphidoidea</taxon>
        <taxon>Aphididae</taxon>
        <taxon>Aphidini</taxon>
        <taxon>Aphis</taxon>
        <taxon>Aphis</taxon>
    </lineage>
</organism>
<proteinExistence type="predicted"/>
<reference evidence="3 4" key="1">
    <citation type="submission" date="2019-08" db="EMBL/GenBank/DDBJ databases">
        <title>Whole genome of Aphis craccivora.</title>
        <authorList>
            <person name="Voronova N.V."/>
            <person name="Shulinski R.S."/>
            <person name="Bandarenka Y.V."/>
            <person name="Zhorov D.G."/>
            <person name="Warner D."/>
        </authorList>
    </citation>
    <scope>NUCLEOTIDE SEQUENCE [LARGE SCALE GENOMIC DNA]</scope>
    <source>
        <strain evidence="3">180601</strain>
        <tissue evidence="3">Whole Body</tissue>
    </source>
</reference>
<dbReference type="OrthoDB" id="6620624at2759"/>